<dbReference type="AlphaFoldDB" id="A0AA89C616"/>
<evidence type="ECO:0000256" key="1">
    <source>
        <dbReference type="SAM" id="MobiDB-lite"/>
    </source>
</evidence>
<accession>A0AA89C616</accession>
<reference evidence="2" key="1">
    <citation type="submission" date="2019-08" db="EMBL/GenBank/DDBJ databases">
        <title>The improved chromosome-level genome for the pearl oyster Pinctada fucata martensii using PacBio sequencing and Hi-C.</title>
        <authorList>
            <person name="Zheng Z."/>
        </authorList>
    </citation>
    <scope>NUCLEOTIDE SEQUENCE</scope>
    <source>
        <strain evidence="2">ZZ-2019</strain>
        <tissue evidence="2">Adductor muscle</tissue>
    </source>
</reference>
<proteinExistence type="predicted"/>
<dbReference type="EMBL" id="VSWD01000005">
    <property type="protein sequence ID" value="KAK3101088.1"/>
    <property type="molecule type" value="Genomic_DNA"/>
</dbReference>
<feature type="region of interest" description="Disordered" evidence="1">
    <location>
        <begin position="163"/>
        <end position="191"/>
    </location>
</feature>
<organism evidence="2 3">
    <name type="scientific">Pinctada imbricata</name>
    <name type="common">Atlantic pearl-oyster</name>
    <name type="synonym">Pinctada martensii</name>
    <dbReference type="NCBI Taxonomy" id="66713"/>
    <lineage>
        <taxon>Eukaryota</taxon>
        <taxon>Metazoa</taxon>
        <taxon>Spiralia</taxon>
        <taxon>Lophotrochozoa</taxon>
        <taxon>Mollusca</taxon>
        <taxon>Bivalvia</taxon>
        <taxon>Autobranchia</taxon>
        <taxon>Pteriomorphia</taxon>
        <taxon>Pterioida</taxon>
        <taxon>Pterioidea</taxon>
        <taxon>Pteriidae</taxon>
        <taxon>Pinctada</taxon>
    </lineage>
</organism>
<protein>
    <submittedName>
        <fullName evidence="2">Uncharacterized protein</fullName>
    </submittedName>
</protein>
<sequence>MTVGSTIISAFRDRVWRRSKHSVAEHFGDCKVHCMSLTDLSCRPTPYRNTFVSSRSEENILEPKSDRRNSWKRRSLFPPVESTSNSLSQSYSARSRPQSCLIDYTSASINVLGEKQFLPVIMDCETGHMDMSTDSLSSLIRVDSIQEKSREIMRRRHRFVKKRQRDSQVLSDEEQDDVMKRSSTESSSEIMSSVTCNRRSVHFDEVQIETVDKKKSDLKPSVSTISIVRNNSVQLKSWQIRRHRRALFNKQKRTIRLLTEDLKYEERLIN</sequence>
<gene>
    <name evidence="2" type="ORF">FSP39_000849</name>
</gene>
<evidence type="ECO:0000313" key="2">
    <source>
        <dbReference type="EMBL" id="KAK3101088.1"/>
    </source>
</evidence>
<dbReference type="Proteomes" id="UP001186944">
    <property type="component" value="Unassembled WGS sequence"/>
</dbReference>
<keyword evidence="3" id="KW-1185">Reference proteome</keyword>
<comment type="caution">
    <text evidence="2">The sequence shown here is derived from an EMBL/GenBank/DDBJ whole genome shotgun (WGS) entry which is preliminary data.</text>
</comment>
<evidence type="ECO:0000313" key="3">
    <source>
        <dbReference type="Proteomes" id="UP001186944"/>
    </source>
</evidence>
<name>A0AA89C616_PINIB</name>